<proteinExistence type="predicted"/>
<feature type="region of interest" description="Disordered" evidence="1">
    <location>
        <begin position="457"/>
        <end position="483"/>
    </location>
</feature>
<dbReference type="PANTHER" id="PTHR34536:SF17">
    <property type="entry name" value="BTZ DOMAIN-CONTAINING PROTEIN"/>
    <property type="match status" value="1"/>
</dbReference>
<gene>
    <name evidence="2" type="primary">A10p014970.1_BraROA</name>
    <name evidence="2" type="ORF">IGI04_039746</name>
</gene>
<comment type="caution">
    <text evidence="2">The sequence shown here is derived from an EMBL/GenBank/DDBJ whole genome shotgun (WGS) entry which is preliminary data.</text>
</comment>
<feature type="region of interest" description="Disordered" evidence="1">
    <location>
        <begin position="685"/>
        <end position="767"/>
    </location>
</feature>
<feature type="compositionally biased region" description="Basic and acidic residues" evidence="1">
    <location>
        <begin position="408"/>
        <end position="417"/>
    </location>
</feature>
<feature type="compositionally biased region" description="Basic and acidic residues" evidence="1">
    <location>
        <begin position="1302"/>
        <end position="1311"/>
    </location>
</feature>
<dbReference type="EMBL" id="JADBGQ010000010">
    <property type="protein sequence ID" value="KAG5375150.1"/>
    <property type="molecule type" value="Genomic_DNA"/>
</dbReference>
<sequence length="1410" mass="157285">MAKTNCGELKSTNDSELPWMLKGSKSSTRRDEKAIVRVADSYVENKDKSSSGTMANESEPGKLLGKHVAERVRHVPMKKRGMMVASMSPRKSCGRRGISEHRPEINHVWKLNPKNDSSGPDFSGIALLADAACNLRNDLAPAVDRLTSEEPVVQQQDGSTIFPHAVGSTDQVGRGKKDYVAPEKSSLDLAAKGIASVGGMIIATKGASESENFAPDSGVVIKSDKSSVSEATEKKNLRLHWDLNVSMDAWGPPCDVENDASEKDVKGAITNPMPPRVSPPIDGFVVSAGQEKFSSACGPKAEAAARNGNKFKSGYNSPLEDGELREPYRRGKNKVEDEGFYSMAENNDNKMNDSGKRILAETKLGPLERKSHDALRIGEAHNRRDVEKNDVARMNDLHLKKRSSSSSRRSDDNEELRMSPYKCFGRHERSSGRGYFSGSGSRPPYVLEPRHPENLGMMGGFDQSGSGSGQGSQPDGYVRKRFSKGGYRGGRFRRFSNGGDRLLRGRHGDNNQFYGRMHNWMSGNRRGRGNSPVFRRSRSRSPVPWNGGDRLSHPHDGFRAEERMMESVRFPFHERFLEDQEIGFMSPPRNRMPPLGFDERRSHDSGTNHNSFRGRRFGLGQRHDARRSLRRLNSGNINNCIPFRRQRRFDDVEDNTGGNMFEMRQQQTRRADVTEDGGDDVACSGFAKESRGCNQKQQRQREQRGMAKTNRGELKSTNDSELPWMAKGRKSSTRRDEKAIVRVADSDVENKDKSSSGTMANESEPGKLLGKHVAERVRRVPMKKRGMMVASPSPRKSCGRRGISEHRPEINHVWKLNPKNDSSGPDFSGIALLADAVCNLRNDLAPAVDRLLSEEPVVQQQDGSTILPHAVASTYQVGRGKKDNVAPEKSSLDLAEKGIASVGGMIIATKGASESENFAPDSGVVIKPDKSSVSEPTETKNLRLHWDLNVSMDAWGPPCDVENDASEKDVKGAITNPMPPRVSQPIDGFVVSAGQEKFSSACGPKAEAAARNGNKFKSGYNSPLEDGELREPYRRGENKVEDEGFYSMAENNDNKMNDSGKGILAETKLGPLERKSYDELRIGEAHNRRDVEKNDVARMNDLHLKKRSSSSSRRSDDNEELSMAPYKCFGRYDRSSGRGYFSGSGSRPPYVLEPRHPENLGMMGGFDQSGSGSGQGSQPDGYVRKRFSNGGYRGGRFRRSSNVGDRLLRGRHGDNNQFYGRIHNWMSGNRRGRGNSPVFRRSRSRSPVPWNGGDRLSHPHDGFRAEERMMESVRFPFQERFLEDQEIGFMSPPRNRMPLLGFDERRSHDSGTNHNSFRGRRFGLDQRHDARRSLRRLNSGNSNNFIPSRRQRRFDDVEDNTGGNKFEMRQQQTRRADVTEDGGDDVAGSGFAKESRGCNQKQQRQREQRG</sequence>
<feature type="region of interest" description="Disordered" evidence="1">
    <location>
        <begin position="1"/>
        <end position="32"/>
    </location>
</feature>
<feature type="compositionally biased region" description="Low complexity" evidence="1">
    <location>
        <begin position="1165"/>
        <end position="1181"/>
    </location>
</feature>
<feature type="region of interest" description="Disordered" evidence="1">
    <location>
        <begin position="386"/>
        <end position="444"/>
    </location>
</feature>
<organism evidence="2 3">
    <name type="scientific">Brassica rapa subsp. trilocularis</name>
    <dbReference type="NCBI Taxonomy" id="1813537"/>
    <lineage>
        <taxon>Eukaryota</taxon>
        <taxon>Viridiplantae</taxon>
        <taxon>Streptophyta</taxon>
        <taxon>Embryophyta</taxon>
        <taxon>Tracheophyta</taxon>
        <taxon>Spermatophyta</taxon>
        <taxon>Magnoliopsida</taxon>
        <taxon>eudicotyledons</taxon>
        <taxon>Gunneridae</taxon>
        <taxon>Pentapetalae</taxon>
        <taxon>rosids</taxon>
        <taxon>malvids</taxon>
        <taxon>Brassicales</taxon>
        <taxon>Brassicaceae</taxon>
        <taxon>Brassiceae</taxon>
        <taxon>Brassica</taxon>
    </lineage>
</organism>
<feature type="region of interest" description="Disordered" evidence="1">
    <location>
        <begin position="1229"/>
        <end position="1259"/>
    </location>
</feature>
<dbReference type="Proteomes" id="UP000823674">
    <property type="component" value="Chromosome A10"/>
</dbReference>
<feature type="compositionally biased region" description="Basic and acidic residues" evidence="1">
    <location>
        <begin position="1322"/>
        <end position="1332"/>
    </location>
</feature>
<name>A0ABQ7KKS4_BRACM</name>
<feature type="compositionally biased region" description="Basic and acidic residues" evidence="1">
    <location>
        <begin position="699"/>
        <end position="718"/>
    </location>
</feature>
<reference evidence="2 3" key="1">
    <citation type="submission" date="2021-03" db="EMBL/GenBank/DDBJ databases">
        <authorList>
            <person name="King G.J."/>
            <person name="Bancroft I."/>
            <person name="Baten A."/>
            <person name="Bloomfield J."/>
            <person name="Borpatragohain P."/>
            <person name="He Z."/>
            <person name="Irish N."/>
            <person name="Irwin J."/>
            <person name="Liu K."/>
            <person name="Mauleon R.P."/>
            <person name="Moore J."/>
            <person name="Morris R."/>
            <person name="Ostergaard L."/>
            <person name="Wang B."/>
            <person name="Wells R."/>
        </authorList>
    </citation>
    <scope>NUCLEOTIDE SEQUENCE [LARGE SCALE GENOMIC DNA]</scope>
    <source>
        <strain evidence="2">R-o-18</strain>
        <tissue evidence="2">Leaf</tissue>
    </source>
</reference>
<accession>A0ABQ7KKS4</accession>
<feature type="compositionally biased region" description="Low complexity" evidence="1">
    <location>
        <begin position="432"/>
        <end position="442"/>
    </location>
</feature>
<evidence type="ECO:0000313" key="3">
    <source>
        <dbReference type="Proteomes" id="UP000823674"/>
    </source>
</evidence>
<feature type="region of interest" description="Disordered" evidence="1">
    <location>
        <begin position="1091"/>
        <end position="1120"/>
    </location>
</feature>
<keyword evidence="3" id="KW-1185">Reference proteome</keyword>
<protein>
    <submittedName>
        <fullName evidence="2">Uncharacterized protein</fullName>
    </submittedName>
</protein>
<dbReference type="PANTHER" id="PTHR34536">
    <property type="entry name" value="DENTIN SIALOPHOSPHOPROTEIN-LIKE PROTEIN"/>
    <property type="match status" value="1"/>
</dbReference>
<feature type="region of interest" description="Disordered" evidence="1">
    <location>
        <begin position="1301"/>
        <end position="1410"/>
    </location>
</feature>
<evidence type="ECO:0000256" key="1">
    <source>
        <dbReference type="SAM" id="MobiDB-lite"/>
    </source>
</evidence>
<feature type="compositionally biased region" description="Basic and acidic residues" evidence="1">
    <location>
        <begin position="733"/>
        <end position="754"/>
    </location>
</feature>
<feature type="region of interest" description="Disordered" evidence="1">
    <location>
        <begin position="43"/>
        <end position="62"/>
    </location>
</feature>
<feature type="region of interest" description="Disordered" evidence="1">
    <location>
        <begin position="1159"/>
        <end position="1198"/>
    </location>
</feature>
<feature type="compositionally biased region" description="Low complexity" evidence="1">
    <location>
        <begin position="460"/>
        <end position="476"/>
    </location>
</feature>
<evidence type="ECO:0000313" key="2">
    <source>
        <dbReference type="EMBL" id="KAG5375150.1"/>
    </source>
</evidence>
<feature type="compositionally biased region" description="Basic and acidic residues" evidence="1">
    <location>
        <begin position="1091"/>
        <end position="1103"/>
    </location>
</feature>
<feature type="compositionally biased region" description="Basic and acidic residues" evidence="1">
    <location>
        <begin position="386"/>
        <end position="398"/>
    </location>
</feature>
<feature type="region of interest" description="Disordered" evidence="1">
    <location>
        <begin position="518"/>
        <end position="554"/>
    </location>
</feature>